<organism evidence="2 3">
    <name type="scientific">Savagea faecisuis</name>
    <dbReference type="NCBI Taxonomy" id="1274803"/>
    <lineage>
        <taxon>Bacteria</taxon>
        <taxon>Bacillati</taxon>
        <taxon>Bacillota</taxon>
        <taxon>Bacilli</taxon>
        <taxon>Bacillales</taxon>
        <taxon>Caryophanaceae</taxon>
        <taxon>Savagea</taxon>
    </lineage>
</organism>
<evidence type="ECO:0000313" key="2">
    <source>
        <dbReference type="EMBL" id="MFD0943773.1"/>
    </source>
</evidence>
<evidence type="ECO:0000256" key="1">
    <source>
        <dbReference type="SAM" id="SignalP"/>
    </source>
</evidence>
<dbReference type="Proteomes" id="UP001596976">
    <property type="component" value="Unassembled WGS sequence"/>
</dbReference>
<dbReference type="EMBL" id="JBHTJF010000027">
    <property type="protein sequence ID" value="MFD0943773.1"/>
    <property type="molecule type" value="Genomic_DNA"/>
</dbReference>
<proteinExistence type="predicted"/>
<reference evidence="3" key="1">
    <citation type="journal article" date="2019" name="Int. J. Syst. Evol. Microbiol.">
        <title>The Global Catalogue of Microorganisms (GCM) 10K type strain sequencing project: providing services to taxonomists for standard genome sequencing and annotation.</title>
        <authorList>
            <consortium name="The Broad Institute Genomics Platform"/>
            <consortium name="The Broad Institute Genome Sequencing Center for Infectious Disease"/>
            <person name="Wu L."/>
            <person name="Ma J."/>
        </authorList>
    </citation>
    <scope>NUCLEOTIDE SEQUENCE [LARGE SCALE GENOMIC DNA]</scope>
    <source>
        <strain evidence="3">CCUG 63563</strain>
    </source>
</reference>
<dbReference type="PROSITE" id="PS51257">
    <property type="entry name" value="PROKAR_LIPOPROTEIN"/>
    <property type="match status" value="1"/>
</dbReference>
<protein>
    <recommendedName>
        <fullName evidence="4">Antigen I/II N-terminal domain-containing protein</fullName>
    </recommendedName>
</protein>
<gene>
    <name evidence="2" type="ORF">ACFQ0V_08340</name>
</gene>
<accession>A0ABW3H0C0</accession>
<feature type="signal peptide" evidence="1">
    <location>
        <begin position="1"/>
        <end position="20"/>
    </location>
</feature>
<feature type="chain" id="PRO_5047226494" description="Antigen I/II N-terminal domain-containing protein" evidence="1">
    <location>
        <begin position="21"/>
        <end position="168"/>
    </location>
</feature>
<keyword evidence="3" id="KW-1185">Reference proteome</keyword>
<dbReference type="RefSeq" id="WP_381012170.1">
    <property type="nucleotide sequence ID" value="NZ_JBHTJF010000027.1"/>
</dbReference>
<comment type="caution">
    <text evidence="2">The sequence shown here is derived from an EMBL/GenBank/DDBJ whole genome shotgun (WGS) entry which is preliminary data.</text>
</comment>
<sequence>MKKQWSIVILLLVFVLSACGAQTVNVTLTKEALGGESVDEWLAAEEMKAESVVDNGDGTVTFELKKEDQQQILKEMHENLQAIDLSEFASIETVTANKDMTNVVIEVTSEEDFANSLDSFIILGLGITTSMYQSFDGKTGNDISTKIQIKEQGGDVFNEMNFPQDLAE</sequence>
<name>A0ABW3H0C0_9BACL</name>
<evidence type="ECO:0000313" key="3">
    <source>
        <dbReference type="Proteomes" id="UP001596976"/>
    </source>
</evidence>
<keyword evidence="1" id="KW-0732">Signal</keyword>
<evidence type="ECO:0008006" key="4">
    <source>
        <dbReference type="Google" id="ProtNLM"/>
    </source>
</evidence>